<dbReference type="InterPro" id="IPR001633">
    <property type="entry name" value="EAL_dom"/>
</dbReference>
<feature type="domain" description="GGDEF" evidence="4">
    <location>
        <begin position="183"/>
        <end position="317"/>
    </location>
</feature>
<evidence type="ECO:0000259" key="2">
    <source>
        <dbReference type="PROSITE" id="PS50110"/>
    </source>
</evidence>
<dbReference type="InterPro" id="IPR050706">
    <property type="entry name" value="Cyclic-di-GMP_PDE-like"/>
</dbReference>
<evidence type="ECO:0000259" key="4">
    <source>
        <dbReference type="PROSITE" id="PS50887"/>
    </source>
</evidence>
<dbReference type="Pfam" id="PF00563">
    <property type="entry name" value="EAL"/>
    <property type="match status" value="1"/>
</dbReference>
<dbReference type="EMBL" id="LO018304">
    <property type="protein sequence ID" value="CUM60173.1"/>
    <property type="molecule type" value="Genomic_DNA"/>
</dbReference>
<name>A0A1J1JGC7_PLAAG</name>
<dbReference type="Pfam" id="PF00990">
    <property type="entry name" value="GGDEF"/>
    <property type="match status" value="1"/>
</dbReference>
<dbReference type="SMART" id="SM00267">
    <property type="entry name" value="GGDEF"/>
    <property type="match status" value="1"/>
</dbReference>
<dbReference type="Gene3D" id="3.30.70.270">
    <property type="match status" value="1"/>
</dbReference>
<dbReference type="PANTHER" id="PTHR33121:SF71">
    <property type="entry name" value="OXYGEN SENSOR PROTEIN DOSP"/>
    <property type="match status" value="1"/>
</dbReference>
<evidence type="ECO:0000313" key="5">
    <source>
        <dbReference type="EMBL" id="CUM60173.1"/>
    </source>
</evidence>
<dbReference type="PROSITE" id="PS50883">
    <property type="entry name" value="EAL"/>
    <property type="match status" value="1"/>
</dbReference>
<dbReference type="PROSITE" id="PS50110">
    <property type="entry name" value="RESPONSE_REGULATORY"/>
    <property type="match status" value="1"/>
</dbReference>
<dbReference type="InterPro" id="IPR011006">
    <property type="entry name" value="CheY-like_superfamily"/>
</dbReference>
<dbReference type="RefSeq" id="WP_235766149.1">
    <property type="nucleotide sequence ID" value="NZ_LR882950.1"/>
</dbReference>
<dbReference type="GO" id="GO:0000160">
    <property type="term" value="P:phosphorelay signal transduction system"/>
    <property type="evidence" value="ECO:0007669"/>
    <property type="project" value="InterPro"/>
</dbReference>
<dbReference type="Gene3D" id="3.20.20.450">
    <property type="entry name" value="EAL domain"/>
    <property type="match status" value="1"/>
</dbReference>
<reference evidence="5" key="1">
    <citation type="submission" date="2015-09" db="EMBL/GenBank/DDBJ databases">
        <authorList>
            <person name="Jackson K.R."/>
            <person name="Lunt B.L."/>
            <person name="Fisher J.N.B."/>
            <person name="Gardner A.V."/>
            <person name="Bailey M.E."/>
            <person name="Deus L.M."/>
            <person name="Earl A.S."/>
            <person name="Gibby P.D."/>
            <person name="Hartmann K.A."/>
            <person name="Liu J.E."/>
            <person name="Manci A.M."/>
            <person name="Nielsen D.A."/>
            <person name="Solomon M.B."/>
            <person name="Breakwell D.P."/>
            <person name="Burnett S.H."/>
            <person name="Grose J.H."/>
        </authorList>
    </citation>
    <scope>NUCLEOTIDE SEQUENCE</scope>
    <source>
        <strain evidence="5">7805</strain>
    </source>
</reference>
<dbReference type="InterPro" id="IPR035919">
    <property type="entry name" value="EAL_sf"/>
</dbReference>
<dbReference type="CDD" id="cd01949">
    <property type="entry name" value="GGDEF"/>
    <property type="match status" value="1"/>
</dbReference>
<dbReference type="Gene3D" id="3.40.50.2300">
    <property type="match status" value="1"/>
</dbReference>
<dbReference type="InterPro" id="IPR043128">
    <property type="entry name" value="Rev_trsase/Diguanyl_cyclase"/>
</dbReference>
<dbReference type="PANTHER" id="PTHR33121">
    <property type="entry name" value="CYCLIC DI-GMP PHOSPHODIESTERASE PDEF"/>
    <property type="match status" value="1"/>
</dbReference>
<sequence>MAKILVIEDEELIRDNIVELLETENFEVFTAENGKIGLQLAIQHQPDLILCDVRMPEIDGYGVITALQNNPITATIPFIFLTANADVGDLRKGMQLGADDYLTKPCTPTELLKAIVIRLEKHAILKANYNHKLTLAESKLNQIIYQDSTTNLPNRLSLLEYFQQMLDKLSLLSITDQNWQQNGMIPIIYLGIDRFGRINDILGYEGGDSLLKAVAERLRKNLPSEYIITHINGNQFAILFPPILDQQQIKTVIKKLQQQISDPFILTNREVLITFSAGISLYPQDGRDIIQHLLREAKQAMNQVKQQGGNDYSFYIPASEHQLSERIDLEVALRYALEREEFELYYQPQVSLKTGNIIGAEALLRWKHPQKGMISPIKFIPIAEEIGLIEPIGEWVLSQACQHSKAWRSQGLGNLRVAVNLSGRQFQTSNLCQKLMEILLSTDCEPDYLELELTESSLIRDPELSIQQLQALKALGVTIAIDDFGTGYSSLNYLQKFPFDVLKIDQSFVRNLHTNKINVAITESLIYMAHLLNLKVIAEGIETQEELNILQGFQCDEIQGYLFSRPLNLEDFQTLVRSGSQLKISQPEP</sequence>
<dbReference type="Pfam" id="PF00072">
    <property type="entry name" value="Response_reg"/>
    <property type="match status" value="1"/>
</dbReference>
<proteinExistence type="predicted"/>
<dbReference type="SMART" id="SM00448">
    <property type="entry name" value="REC"/>
    <property type="match status" value="1"/>
</dbReference>
<organism evidence="5">
    <name type="scientific">Planktothrix agardhii</name>
    <name type="common">Oscillatoria agardhii</name>
    <dbReference type="NCBI Taxonomy" id="1160"/>
    <lineage>
        <taxon>Bacteria</taxon>
        <taxon>Bacillati</taxon>
        <taxon>Cyanobacteriota</taxon>
        <taxon>Cyanophyceae</taxon>
        <taxon>Oscillatoriophycideae</taxon>
        <taxon>Oscillatoriales</taxon>
        <taxon>Microcoleaceae</taxon>
        <taxon>Planktothrix</taxon>
    </lineage>
</organism>
<feature type="domain" description="Response regulatory" evidence="2">
    <location>
        <begin position="3"/>
        <end position="119"/>
    </location>
</feature>
<evidence type="ECO:0000256" key="1">
    <source>
        <dbReference type="PROSITE-ProRule" id="PRU00169"/>
    </source>
</evidence>
<dbReference type="NCBIfam" id="TIGR00254">
    <property type="entry name" value="GGDEF"/>
    <property type="match status" value="1"/>
</dbReference>
<dbReference type="FunFam" id="3.20.20.450:FF:000001">
    <property type="entry name" value="Cyclic di-GMP phosphodiesterase yahA"/>
    <property type="match status" value="1"/>
</dbReference>
<dbReference type="InterPro" id="IPR000160">
    <property type="entry name" value="GGDEF_dom"/>
</dbReference>
<dbReference type="SUPFAM" id="SSF55073">
    <property type="entry name" value="Nucleotide cyclase"/>
    <property type="match status" value="1"/>
</dbReference>
<dbReference type="SUPFAM" id="SSF141868">
    <property type="entry name" value="EAL domain-like"/>
    <property type="match status" value="1"/>
</dbReference>
<gene>
    <name evidence="5" type="ORF">PLAM_2207</name>
</gene>
<dbReference type="InterPro" id="IPR001789">
    <property type="entry name" value="Sig_transdc_resp-reg_receiver"/>
</dbReference>
<dbReference type="AlphaFoldDB" id="A0A1J1JGC7"/>
<dbReference type="PROSITE" id="PS50887">
    <property type="entry name" value="GGDEF"/>
    <property type="match status" value="1"/>
</dbReference>
<dbReference type="CDD" id="cd17574">
    <property type="entry name" value="REC_OmpR"/>
    <property type="match status" value="1"/>
</dbReference>
<evidence type="ECO:0000259" key="3">
    <source>
        <dbReference type="PROSITE" id="PS50883"/>
    </source>
</evidence>
<dbReference type="CDD" id="cd01948">
    <property type="entry name" value="EAL"/>
    <property type="match status" value="1"/>
</dbReference>
<dbReference type="SUPFAM" id="SSF52172">
    <property type="entry name" value="CheY-like"/>
    <property type="match status" value="1"/>
</dbReference>
<accession>A0A1J1JGC7</accession>
<protein>
    <submittedName>
        <fullName evidence="5">Diguanylate cyclase GGDEF domain protein</fullName>
    </submittedName>
</protein>
<keyword evidence="1" id="KW-0597">Phosphoprotein</keyword>
<dbReference type="SMART" id="SM00052">
    <property type="entry name" value="EAL"/>
    <property type="match status" value="1"/>
</dbReference>
<feature type="domain" description="EAL" evidence="3">
    <location>
        <begin position="326"/>
        <end position="580"/>
    </location>
</feature>
<dbReference type="GO" id="GO:0071111">
    <property type="term" value="F:cyclic-guanylate-specific phosphodiesterase activity"/>
    <property type="evidence" value="ECO:0007669"/>
    <property type="project" value="InterPro"/>
</dbReference>
<feature type="modified residue" description="4-aspartylphosphate" evidence="1">
    <location>
        <position position="52"/>
    </location>
</feature>
<dbReference type="InterPro" id="IPR029787">
    <property type="entry name" value="Nucleotide_cyclase"/>
</dbReference>